<feature type="compositionally biased region" description="Basic and acidic residues" evidence="5">
    <location>
        <begin position="349"/>
        <end position="363"/>
    </location>
</feature>
<dbReference type="GO" id="GO:0046872">
    <property type="term" value="F:metal ion binding"/>
    <property type="evidence" value="ECO:0007669"/>
    <property type="project" value="UniProtKB-KW"/>
</dbReference>
<dbReference type="Proteomes" id="UP000504617">
    <property type="component" value="Unplaced"/>
</dbReference>
<keyword evidence="7" id="KW-1185">Reference proteome</keyword>
<feature type="region of interest" description="Disordered" evidence="5">
    <location>
        <begin position="950"/>
        <end position="969"/>
    </location>
</feature>
<protein>
    <submittedName>
        <fullName evidence="8">Uncharacterized protein LOC106539889</fullName>
    </submittedName>
</protein>
<dbReference type="RefSeq" id="XP_013910281.1">
    <property type="nucleotide sequence ID" value="XM_014054806.1"/>
</dbReference>
<evidence type="ECO:0000313" key="8">
    <source>
        <dbReference type="RefSeq" id="XP_013910281.1"/>
    </source>
</evidence>
<dbReference type="GeneID" id="106539889"/>
<feature type="compositionally biased region" description="Basic and acidic residues" evidence="5">
    <location>
        <begin position="95"/>
        <end position="105"/>
    </location>
</feature>
<dbReference type="Gene3D" id="2.10.110.10">
    <property type="entry name" value="Cysteine Rich Protein"/>
    <property type="match status" value="1"/>
</dbReference>
<name>A0A6I9X7P2_9SAUR</name>
<keyword evidence="3 4" id="KW-0440">LIM domain</keyword>
<evidence type="ECO:0000256" key="2">
    <source>
        <dbReference type="ARBA" id="ARBA00022833"/>
    </source>
</evidence>
<feature type="domain" description="LIM zinc-binding" evidence="6">
    <location>
        <begin position="263"/>
        <end position="323"/>
    </location>
</feature>
<evidence type="ECO:0000256" key="5">
    <source>
        <dbReference type="SAM" id="MobiDB-lite"/>
    </source>
</evidence>
<evidence type="ECO:0000313" key="7">
    <source>
        <dbReference type="Proteomes" id="UP000504617"/>
    </source>
</evidence>
<feature type="compositionally biased region" description="Basic and acidic residues" evidence="5">
    <location>
        <begin position="953"/>
        <end position="967"/>
    </location>
</feature>
<feature type="compositionally biased region" description="Polar residues" evidence="5">
    <location>
        <begin position="1045"/>
        <end position="1054"/>
    </location>
</feature>
<feature type="compositionally biased region" description="Basic and acidic residues" evidence="5">
    <location>
        <begin position="624"/>
        <end position="639"/>
    </location>
</feature>
<dbReference type="OrthoDB" id="9039788at2759"/>
<gene>
    <name evidence="8" type="primary">LOC106539889</name>
</gene>
<feature type="compositionally biased region" description="Basic and acidic residues" evidence="5">
    <location>
        <begin position="428"/>
        <end position="452"/>
    </location>
</feature>
<feature type="compositionally biased region" description="Polar residues" evidence="5">
    <location>
        <begin position="768"/>
        <end position="789"/>
    </location>
</feature>
<feature type="compositionally biased region" description="Polar residues" evidence="5">
    <location>
        <begin position="106"/>
        <end position="123"/>
    </location>
</feature>
<feature type="region of interest" description="Disordered" evidence="5">
    <location>
        <begin position="36"/>
        <end position="128"/>
    </location>
</feature>
<evidence type="ECO:0000256" key="1">
    <source>
        <dbReference type="ARBA" id="ARBA00022723"/>
    </source>
</evidence>
<evidence type="ECO:0000259" key="6">
    <source>
        <dbReference type="PROSITE" id="PS50023"/>
    </source>
</evidence>
<feature type="compositionally biased region" description="Polar residues" evidence="5">
    <location>
        <begin position="742"/>
        <end position="761"/>
    </location>
</feature>
<feature type="region of interest" description="Disordered" evidence="5">
    <location>
        <begin position="331"/>
        <end position="363"/>
    </location>
</feature>
<feature type="compositionally biased region" description="Basic and acidic residues" evidence="5">
    <location>
        <begin position="69"/>
        <end position="84"/>
    </location>
</feature>
<feature type="region of interest" description="Disordered" evidence="5">
    <location>
        <begin position="573"/>
        <end position="866"/>
    </location>
</feature>
<feature type="compositionally biased region" description="Basic and acidic residues" evidence="5">
    <location>
        <begin position="1164"/>
        <end position="1173"/>
    </location>
</feature>
<feature type="compositionally biased region" description="Polar residues" evidence="5">
    <location>
        <begin position="818"/>
        <end position="842"/>
    </location>
</feature>
<feature type="compositionally biased region" description="Basic and acidic residues" evidence="5">
    <location>
        <begin position="1304"/>
        <end position="1313"/>
    </location>
</feature>
<dbReference type="SMART" id="SM00132">
    <property type="entry name" value="LIM"/>
    <property type="match status" value="1"/>
</dbReference>
<feature type="region of interest" description="Disordered" evidence="5">
    <location>
        <begin position="1158"/>
        <end position="1241"/>
    </location>
</feature>
<feature type="region of interest" description="Disordered" evidence="5">
    <location>
        <begin position="1000"/>
        <end position="1102"/>
    </location>
</feature>
<dbReference type="PANTHER" id="PTHR24206">
    <property type="entry name" value="OS06G0237300 PROTEIN"/>
    <property type="match status" value="1"/>
</dbReference>
<feature type="compositionally biased region" description="Basic and acidic residues" evidence="5">
    <location>
        <begin position="1180"/>
        <end position="1190"/>
    </location>
</feature>
<feature type="compositionally biased region" description="Basic and acidic residues" evidence="5">
    <location>
        <begin position="43"/>
        <end position="58"/>
    </location>
</feature>
<feature type="region of interest" description="Disordered" evidence="5">
    <location>
        <begin position="411"/>
        <end position="455"/>
    </location>
</feature>
<accession>A0A6I9X7P2</accession>
<feature type="compositionally biased region" description="Polar residues" evidence="5">
    <location>
        <begin position="1221"/>
        <end position="1236"/>
    </location>
</feature>
<dbReference type="InterPro" id="IPR001781">
    <property type="entry name" value="Znf_LIM"/>
</dbReference>
<evidence type="ECO:0000256" key="4">
    <source>
        <dbReference type="PROSITE-ProRule" id="PRU00125"/>
    </source>
</evidence>
<feature type="compositionally biased region" description="Polar residues" evidence="5">
    <location>
        <begin position="1076"/>
        <end position="1102"/>
    </location>
</feature>
<feature type="compositionally biased region" description="Polar residues" evidence="5">
    <location>
        <begin position="920"/>
        <end position="932"/>
    </location>
</feature>
<feature type="compositionally biased region" description="Basic and acidic residues" evidence="5">
    <location>
        <begin position="668"/>
        <end position="680"/>
    </location>
</feature>
<proteinExistence type="predicted"/>
<dbReference type="PROSITE" id="PS50023">
    <property type="entry name" value="LIM_DOMAIN_2"/>
    <property type="match status" value="1"/>
</dbReference>
<organism evidence="7 8">
    <name type="scientific">Thamnophis sirtalis</name>
    <dbReference type="NCBI Taxonomy" id="35019"/>
    <lineage>
        <taxon>Eukaryota</taxon>
        <taxon>Metazoa</taxon>
        <taxon>Chordata</taxon>
        <taxon>Craniata</taxon>
        <taxon>Vertebrata</taxon>
        <taxon>Euteleostomi</taxon>
        <taxon>Lepidosauria</taxon>
        <taxon>Squamata</taxon>
        <taxon>Bifurcata</taxon>
        <taxon>Unidentata</taxon>
        <taxon>Episquamata</taxon>
        <taxon>Toxicofera</taxon>
        <taxon>Serpentes</taxon>
        <taxon>Colubroidea</taxon>
        <taxon>Colubridae</taxon>
        <taxon>Natricinae</taxon>
        <taxon>Thamnophis</taxon>
    </lineage>
</organism>
<keyword evidence="2 4" id="KW-0862">Zinc</keyword>
<evidence type="ECO:0000256" key="3">
    <source>
        <dbReference type="ARBA" id="ARBA00023038"/>
    </source>
</evidence>
<feature type="region of interest" description="Disordered" evidence="5">
    <location>
        <begin position="1293"/>
        <end position="1313"/>
    </location>
</feature>
<reference evidence="8" key="1">
    <citation type="submission" date="2025-08" db="UniProtKB">
        <authorList>
            <consortium name="RefSeq"/>
        </authorList>
    </citation>
    <scope>IDENTIFICATION</scope>
</reference>
<dbReference type="KEGG" id="tsr:106539889"/>
<feature type="region of interest" description="Disordered" evidence="5">
    <location>
        <begin position="920"/>
        <end position="940"/>
    </location>
</feature>
<keyword evidence="1 4" id="KW-0479">Metal-binding</keyword>
<sequence length="1313" mass="144951">MSGSPGRKPNSRVAPLQGRNSVAELVTRYQNIFDCANPSSADQKTKSWEKNYSKKREGAQPGIDLRTSPNRDPDVMNKKPREKLALQQANPPATKTKEVSHRRSDPSSPNLVGHINETSNFHPTKTGKKMETLHPSKIRFEPKVQHLVASSHSVNRRGGQGMGALAVDDGNSGKKLTPCKRINRAAPSTKLTLAYPALQVNNHEKFPGVLAASDNRSHATPQGEGFSPSLSSIKEQSALYLSRVAAAAAYSTNRRSQRVEPQEICALCCMPVYATGRLVVQNIPMHQMCFCCQHCGRNLSLLNYEVFQGAFYCKVCSKLLAEVIGKRAPNTTLSSNHQQFPPKGTQRNPRQESKSKSGRILAREKMPQRPFNLHLQGNQSDVTSQGKFKTVCSPLKRDAKNYICRKHEISGTKETQPQDSPMVLRGPRRSDRSYPKTWGDKSTMESFGEQKKSQLPRVIGPKCGDRVLHGIKTVHGSQEWRALESRQLFVDKGIVGVQVRKVGSSILEKARRFQPNTSEVERSISKVTPLSPKLPRSSLGGPFLSSEGALRHTTVTPAATILGAPQLAKDSFRGKKAVGDSSWKITSDGKNPREMAEPLPKVRTMLPALVPPLEQRSKKKLQKARQENRLDMLETKDVEEPNYNTMAPMKNEKTSQSKPGSLVSSPGHGEKKKDPIEHNKKTLVFSVDPMKTNKEPKPSWMSRNEFLGEETEISQSEKRPSVDYQLSPGTLPLSEEDKKNEMNPSGISDRSVTPTCFSGSLDTEAKGRTSSSATDGNIEGGSSLSSSQADDVESGEVLRRNSLQEHATSICDSEPTPEIQNTNEKLQAKPSSGSNLEPASQEDTSRDTGLLPSSKEPEVLPSREVPHLIEKQETGHVTMEIKAQHESVPVIKTSQDIIAKSSRKQPLKKHNNPFAQFFASKTQRSIPSQKPISGTKKAPKGQSALLTLFGHSVNKDKSQKEWPRIDSGELSGKVDLQSTHFSRLPKPDFCKEDENSGVVLQTRNSEVGPQVSVEGHGIGSKGDQNMDSPLLDSVTVSLELGREISSPTRMQSRSKSPDIPRQSNINTEHTAEEPENSSPLTSFQSCEMSTQITSQYPTNTSVETSVSCRNTFSELELDNVDSQDFELKAGNVSLLDPLAKDETQALDEENWIPDMLSSFEGMEESGRTEKENAESSPGSDAERTSMKDHFCSGSSENFLGLSHPQFAELEPNMTIEEGSLRDSQPPESGNFQMTEANSDHSFELTLHVEQAANDNYSMEESRFHPVLIPSQSMPELLRDTLQSKAIERSAEVQHLPEDQIQVSESRHPQEQLL</sequence>